<gene>
    <name evidence="1" type="ORF">BJ138DRAFT_1109060</name>
</gene>
<evidence type="ECO:0000313" key="1">
    <source>
        <dbReference type="EMBL" id="KAH7916146.1"/>
    </source>
</evidence>
<reference evidence="1" key="1">
    <citation type="journal article" date="2021" name="New Phytol.">
        <title>Evolutionary innovations through gain and loss of genes in the ectomycorrhizal Boletales.</title>
        <authorList>
            <person name="Wu G."/>
            <person name="Miyauchi S."/>
            <person name="Morin E."/>
            <person name="Kuo A."/>
            <person name="Drula E."/>
            <person name="Varga T."/>
            <person name="Kohler A."/>
            <person name="Feng B."/>
            <person name="Cao Y."/>
            <person name="Lipzen A."/>
            <person name="Daum C."/>
            <person name="Hundley H."/>
            <person name="Pangilinan J."/>
            <person name="Johnson J."/>
            <person name="Barry K."/>
            <person name="LaButti K."/>
            <person name="Ng V."/>
            <person name="Ahrendt S."/>
            <person name="Min B."/>
            <person name="Choi I.G."/>
            <person name="Park H."/>
            <person name="Plett J.M."/>
            <person name="Magnuson J."/>
            <person name="Spatafora J.W."/>
            <person name="Nagy L.G."/>
            <person name="Henrissat B."/>
            <person name="Grigoriev I.V."/>
            <person name="Yang Z.L."/>
            <person name="Xu J."/>
            <person name="Martin F.M."/>
        </authorList>
    </citation>
    <scope>NUCLEOTIDE SEQUENCE</scope>
    <source>
        <strain evidence="1">ATCC 28755</strain>
    </source>
</reference>
<sequence>MPYIDIPSKDDYVSLWYITNSVHGNVGSFDPNKPTVILLHPLFLDSSWLTRHFEDSRLSEENNLIAFDQRMNGKTRSRPSGAHDCYVEAADLAFACQTLLLPPCHILAFECVSVNAALRLTALWPELVLSLTLCDVPPPTELKWVFNAYDELLQLWCYAQDLDSFEHAGNEVVNFMTQGYDDLDLKDELIAYWERSTPPTKRLRIVELVNIMLNRTPLKSRELACITCPVLIIQGETTLTAPLKYAEKLKHHLVNAKDGARLYVVRGANACLTILPGSASIVNQVFAKFLASQPLARSDFITPPTSIFDRMKTALVKLADLVGEPEMASRDPRSSLSFSCVTPEVVKSQLATLNFYKKDIEHAYCPLGRDGRPLRKYSERQNFHWFHADRHGWSYVDSEIAAAQKKYKRRSPERGPSVNTSDLVTNEVAQDGRMRRTTFSPSSVDKLVVRGSITKVVASQGVALSKVVL</sequence>
<keyword evidence="2" id="KW-1185">Reference proteome</keyword>
<name>A0ACB8ARC4_9AGAM</name>
<dbReference type="Proteomes" id="UP000790377">
    <property type="component" value="Unassembled WGS sequence"/>
</dbReference>
<accession>A0ACB8ARC4</accession>
<proteinExistence type="predicted"/>
<organism evidence="1 2">
    <name type="scientific">Hygrophoropsis aurantiaca</name>
    <dbReference type="NCBI Taxonomy" id="72124"/>
    <lineage>
        <taxon>Eukaryota</taxon>
        <taxon>Fungi</taxon>
        <taxon>Dikarya</taxon>
        <taxon>Basidiomycota</taxon>
        <taxon>Agaricomycotina</taxon>
        <taxon>Agaricomycetes</taxon>
        <taxon>Agaricomycetidae</taxon>
        <taxon>Boletales</taxon>
        <taxon>Coniophorineae</taxon>
        <taxon>Hygrophoropsidaceae</taxon>
        <taxon>Hygrophoropsis</taxon>
    </lineage>
</organism>
<evidence type="ECO:0000313" key="2">
    <source>
        <dbReference type="Proteomes" id="UP000790377"/>
    </source>
</evidence>
<comment type="caution">
    <text evidence="1">The sequence shown here is derived from an EMBL/GenBank/DDBJ whole genome shotgun (WGS) entry which is preliminary data.</text>
</comment>
<dbReference type="EMBL" id="MU267593">
    <property type="protein sequence ID" value="KAH7916146.1"/>
    <property type="molecule type" value="Genomic_DNA"/>
</dbReference>
<protein>
    <submittedName>
        <fullName evidence="1">Alpha/beta-hydrolase</fullName>
    </submittedName>
</protein>